<dbReference type="Pfam" id="PF02321">
    <property type="entry name" value="OEP"/>
    <property type="match status" value="1"/>
</dbReference>
<dbReference type="EMBL" id="CP022423">
    <property type="protein sequence ID" value="ASM76277.1"/>
    <property type="molecule type" value="Genomic_DNA"/>
</dbReference>
<dbReference type="InterPro" id="IPR010131">
    <property type="entry name" value="MdtP/NodT-like"/>
</dbReference>
<name>A0A221KBR6_VITFI</name>
<dbReference type="AlphaFoldDB" id="A0A221KBR6"/>
<dbReference type="Proteomes" id="UP000199729">
    <property type="component" value="Chromosome"/>
</dbReference>
<reference evidence="3 4" key="1">
    <citation type="submission" date="2017-07" db="EMBL/GenBank/DDBJ databases">
        <title>Complete Genome Sequence of the cosmetic ferment Vitreoscilla filiformis (ATCC15551).</title>
        <authorList>
            <person name="Contreras S."/>
            <person name="Sagory-Zalkind P."/>
            <person name="Blanquart H."/>
            <person name="Iltis A."/>
            <person name="Morand S.C."/>
        </authorList>
    </citation>
    <scope>NUCLEOTIDE SEQUENCE [LARGE SCALE GENOMIC DNA]</scope>
    <source>
        <strain evidence="3 4">ATCC 15551</strain>
    </source>
</reference>
<evidence type="ECO:0000256" key="2">
    <source>
        <dbReference type="SAM" id="MobiDB-lite"/>
    </source>
</evidence>
<dbReference type="InterPro" id="IPR003423">
    <property type="entry name" value="OMP_efflux"/>
</dbReference>
<dbReference type="PANTHER" id="PTHR30203:SF32">
    <property type="entry name" value="CATION EFFLUX SYSTEM PROTEIN CUSC"/>
    <property type="match status" value="1"/>
</dbReference>
<gene>
    <name evidence="3" type="ORF">VITFI_CDS0498</name>
</gene>
<sequence>MTTRIGTTWAAVALLTLGGCVNLAPPHERPEVALSPAAGLSTAAGTPTAAPVALPGWRELVRDERLRRVVELALAHNPDGRIAALSVEKTRAQLRLTDADRWPTVNAAFIGSRAPNSSGVQTTTLQAGLQVSAWELDLFGRLANASDAANAAWLASEAAERSTRLALVAQTITAWLTLAADTEQLTLAQRTLSDREKTHELSALRFQVGPGPARATRGRARPPPPDPLEGRRRRPEPTRLVRCRALPRHCRTGAGAGAAGGDAQPRGALQSAGRG</sequence>
<evidence type="ECO:0000256" key="1">
    <source>
        <dbReference type="ARBA" id="ARBA00007613"/>
    </source>
</evidence>
<protein>
    <submittedName>
        <fullName evidence="3">Multidrug transporter</fullName>
    </submittedName>
</protein>
<dbReference type="KEGG" id="vff:VITFI_CDS0498"/>
<dbReference type="GO" id="GO:0015562">
    <property type="term" value="F:efflux transmembrane transporter activity"/>
    <property type="evidence" value="ECO:0007669"/>
    <property type="project" value="InterPro"/>
</dbReference>
<dbReference type="Gene3D" id="2.20.200.10">
    <property type="entry name" value="Outer membrane efflux proteins (OEP)"/>
    <property type="match status" value="1"/>
</dbReference>
<dbReference type="PANTHER" id="PTHR30203">
    <property type="entry name" value="OUTER MEMBRANE CATION EFFLUX PROTEIN"/>
    <property type="match status" value="1"/>
</dbReference>
<organism evidence="3 4">
    <name type="scientific">Vitreoscilla filiformis</name>
    <dbReference type="NCBI Taxonomy" id="63"/>
    <lineage>
        <taxon>Bacteria</taxon>
        <taxon>Pseudomonadati</taxon>
        <taxon>Pseudomonadota</taxon>
        <taxon>Betaproteobacteria</taxon>
        <taxon>Neisseriales</taxon>
        <taxon>Neisseriaceae</taxon>
        <taxon>Vitreoscilla</taxon>
    </lineage>
</organism>
<accession>A0A221KBR6</accession>
<dbReference type="OrthoDB" id="9770517at2"/>
<feature type="compositionally biased region" description="Basic residues" evidence="2">
    <location>
        <begin position="241"/>
        <end position="251"/>
    </location>
</feature>
<evidence type="ECO:0000313" key="4">
    <source>
        <dbReference type="Proteomes" id="UP000199729"/>
    </source>
</evidence>
<comment type="similarity">
    <text evidence="1">Belongs to the outer membrane factor (OMF) (TC 1.B.17) family.</text>
</comment>
<feature type="region of interest" description="Disordered" evidence="2">
    <location>
        <begin position="205"/>
        <end position="275"/>
    </location>
</feature>
<dbReference type="SUPFAM" id="SSF56954">
    <property type="entry name" value="Outer membrane efflux proteins (OEP)"/>
    <property type="match status" value="1"/>
</dbReference>
<dbReference type="Gene3D" id="1.20.1600.10">
    <property type="entry name" value="Outer membrane efflux proteins (OEP)"/>
    <property type="match status" value="1"/>
</dbReference>
<evidence type="ECO:0000313" key="3">
    <source>
        <dbReference type="EMBL" id="ASM76277.1"/>
    </source>
</evidence>
<keyword evidence="4" id="KW-1185">Reference proteome</keyword>
<proteinExistence type="inferred from homology"/>
<dbReference type="PROSITE" id="PS51257">
    <property type="entry name" value="PROKAR_LIPOPROTEIN"/>
    <property type="match status" value="1"/>
</dbReference>
<dbReference type="RefSeq" id="WP_089415668.1">
    <property type="nucleotide sequence ID" value="NZ_CP022423.1"/>
</dbReference>